<gene>
    <name evidence="4" type="ORF">S03H2_11128</name>
</gene>
<dbReference type="AlphaFoldDB" id="X1F4Z5"/>
<dbReference type="InterPro" id="IPR050075">
    <property type="entry name" value="LeuD"/>
</dbReference>
<keyword evidence="2" id="KW-0456">Lyase</keyword>
<dbReference type="NCBIfam" id="TIGR02087">
    <property type="entry name" value="LEUD_arch"/>
    <property type="match status" value="1"/>
</dbReference>
<dbReference type="Gene3D" id="3.20.19.10">
    <property type="entry name" value="Aconitase, domain 4"/>
    <property type="match status" value="1"/>
</dbReference>
<dbReference type="Pfam" id="PF00694">
    <property type="entry name" value="Aconitase_C"/>
    <property type="match status" value="1"/>
</dbReference>
<dbReference type="GO" id="GO:0016836">
    <property type="term" value="F:hydro-lyase activity"/>
    <property type="evidence" value="ECO:0007669"/>
    <property type="project" value="InterPro"/>
</dbReference>
<dbReference type="SUPFAM" id="SSF52016">
    <property type="entry name" value="LeuD/IlvD-like"/>
    <property type="match status" value="1"/>
</dbReference>
<name>X1F4Z5_9ZZZZ</name>
<feature type="domain" description="Aconitase A/isopropylmalate dehydratase small subunit swivel" evidence="3">
    <location>
        <begin position="9"/>
        <end position="76"/>
    </location>
</feature>
<dbReference type="InterPro" id="IPR000573">
    <property type="entry name" value="AconitaseA/IPMdHydase_ssu_swvl"/>
</dbReference>
<feature type="non-terminal residue" evidence="4">
    <location>
        <position position="1"/>
    </location>
</feature>
<proteinExistence type="inferred from homology"/>
<evidence type="ECO:0000256" key="2">
    <source>
        <dbReference type="ARBA" id="ARBA00023239"/>
    </source>
</evidence>
<accession>X1F4Z5</accession>
<reference evidence="4" key="1">
    <citation type="journal article" date="2014" name="Front. Microbiol.">
        <title>High frequency of phylogenetically diverse reductive dehalogenase-homologous genes in deep subseafloor sedimentary metagenomes.</title>
        <authorList>
            <person name="Kawai M."/>
            <person name="Futagami T."/>
            <person name="Toyoda A."/>
            <person name="Takaki Y."/>
            <person name="Nishi S."/>
            <person name="Hori S."/>
            <person name="Arai W."/>
            <person name="Tsubouchi T."/>
            <person name="Morono Y."/>
            <person name="Uchiyama I."/>
            <person name="Ito T."/>
            <person name="Fujiyama A."/>
            <person name="Inagaki F."/>
            <person name="Takami H."/>
        </authorList>
    </citation>
    <scope>NUCLEOTIDE SEQUENCE</scope>
    <source>
        <strain evidence="4">Expedition CK06-06</strain>
    </source>
</reference>
<evidence type="ECO:0000259" key="3">
    <source>
        <dbReference type="Pfam" id="PF00694"/>
    </source>
</evidence>
<organism evidence="4">
    <name type="scientific">marine sediment metagenome</name>
    <dbReference type="NCBI Taxonomy" id="412755"/>
    <lineage>
        <taxon>unclassified sequences</taxon>
        <taxon>metagenomes</taxon>
        <taxon>ecological metagenomes</taxon>
    </lineage>
</organism>
<evidence type="ECO:0000313" key="4">
    <source>
        <dbReference type="EMBL" id="GAH39987.1"/>
    </source>
</evidence>
<evidence type="ECO:0000256" key="1">
    <source>
        <dbReference type="ARBA" id="ARBA00009869"/>
    </source>
</evidence>
<dbReference type="PANTHER" id="PTHR43345:SF2">
    <property type="entry name" value="3-ISOPROPYLMALATE DEHYDRATASE SMALL SUBUNIT 1"/>
    <property type="match status" value="1"/>
</dbReference>
<dbReference type="EMBL" id="BARU01005688">
    <property type="protein sequence ID" value="GAH39987.1"/>
    <property type="molecule type" value="Genomic_DNA"/>
</dbReference>
<protein>
    <recommendedName>
        <fullName evidence="3">Aconitase A/isopropylmalate dehydratase small subunit swivel domain-containing protein</fullName>
    </recommendedName>
</protein>
<comment type="similarity">
    <text evidence="1">Belongs to the LeuD family. LeuD type 2 subfamily.</text>
</comment>
<comment type="caution">
    <text evidence="4">The sequence shown here is derived from an EMBL/GenBank/DDBJ whole genome shotgun (WGS) entry which is preliminary data.</text>
</comment>
<sequence>DPKEMAKHTCETINKDFAYKVQDGDIIVAGRNFGCGSSRETAPSILQQKGIVAIIAESIARIFYRSSFALALPVLEIDNISKEFKTGDEIEINIPIAEVTNLTTGKKFKGTKIHSILLNLLKAGGLEKQVIEELKK</sequence>
<dbReference type="InterPro" id="IPR011827">
    <property type="entry name" value="LeuD_type2/HacB/DmdB"/>
</dbReference>
<dbReference type="PANTHER" id="PTHR43345">
    <property type="entry name" value="3-ISOPROPYLMALATE DEHYDRATASE SMALL SUBUNIT 2-RELATED-RELATED"/>
    <property type="match status" value="1"/>
</dbReference>
<dbReference type="InterPro" id="IPR015928">
    <property type="entry name" value="Aconitase/3IPM_dehydase_swvl"/>
</dbReference>